<evidence type="ECO:0000313" key="10">
    <source>
        <dbReference type="EMBL" id="JAV16777.1"/>
    </source>
</evidence>
<dbReference type="PANTHER" id="PTHR33618:SF1">
    <property type="entry name" value="LARGE RIBOSOMAL SUBUNIT PROTEIN ML53"/>
    <property type="match status" value="1"/>
</dbReference>
<evidence type="ECO:0000256" key="7">
    <source>
        <dbReference type="ARBA" id="ARBA00035180"/>
    </source>
</evidence>
<evidence type="ECO:0000256" key="8">
    <source>
        <dbReference type="ARBA" id="ARBA00042721"/>
    </source>
</evidence>
<dbReference type="GO" id="GO:0005762">
    <property type="term" value="C:mitochondrial large ribosomal subunit"/>
    <property type="evidence" value="ECO:0007669"/>
    <property type="project" value="TreeGrafter"/>
</dbReference>
<keyword evidence="6" id="KW-0687">Ribonucleoprotein</keyword>
<dbReference type="Gene3D" id="3.40.30.10">
    <property type="entry name" value="Glutaredoxin"/>
    <property type="match status" value="1"/>
</dbReference>
<comment type="similarity">
    <text evidence="2">Belongs to the mitochondrion-specific ribosomal protein mL53 family.</text>
</comment>
<dbReference type="InterPro" id="IPR052473">
    <property type="entry name" value="mtLSU_mL53"/>
</dbReference>
<name>A0A1L8EDJ6_HAEIR</name>
<evidence type="ECO:0000256" key="6">
    <source>
        <dbReference type="ARBA" id="ARBA00023274"/>
    </source>
</evidence>
<accession>A0A1L8EDJ6</accession>
<dbReference type="PANTHER" id="PTHR33618">
    <property type="entry name" value="39S RIBOSOMAL PROTEIN L53, MITOCHONDRIAL"/>
    <property type="match status" value="1"/>
</dbReference>
<sequence>MSIYYSGTLKRSQGIVSAIGKELKRINLKGVNRITVTFDPFAENVKSTRDFLFLLSTPRVVQTNPKCVVKTDVVCNRQPAEVKFSLIPSAQEQLKVKDVRFLSTNLNTLEILQLCNKHISSLAPEEEDTGKVLTKAEKQKIASAGKKAPKKK</sequence>
<proteinExistence type="inferred from homology"/>
<evidence type="ECO:0000256" key="5">
    <source>
        <dbReference type="ARBA" id="ARBA00023128"/>
    </source>
</evidence>
<organism evidence="10">
    <name type="scientific">Haematobia irritans</name>
    <name type="common">Horn fly</name>
    <name type="synonym">Conops irritans</name>
    <dbReference type="NCBI Taxonomy" id="7368"/>
    <lineage>
        <taxon>Eukaryota</taxon>
        <taxon>Metazoa</taxon>
        <taxon>Ecdysozoa</taxon>
        <taxon>Arthropoda</taxon>
        <taxon>Hexapoda</taxon>
        <taxon>Insecta</taxon>
        <taxon>Pterygota</taxon>
        <taxon>Neoptera</taxon>
        <taxon>Endopterygota</taxon>
        <taxon>Diptera</taxon>
        <taxon>Brachycera</taxon>
        <taxon>Muscomorpha</taxon>
        <taxon>Muscoidea</taxon>
        <taxon>Muscidae</taxon>
        <taxon>Haematobia</taxon>
    </lineage>
</organism>
<evidence type="ECO:0000256" key="4">
    <source>
        <dbReference type="ARBA" id="ARBA00022980"/>
    </source>
</evidence>
<keyword evidence="5" id="KW-0496">Mitochondrion</keyword>
<reference evidence="10" key="1">
    <citation type="submission" date="2017-01" db="EMBL/GenBank/DDBJ databases">
        <title>An insight into the sialome and mialome of the horn fly, Haematobia irritans.</title>
        <authorList>
            <person name="Breijo M."/>
            <person name="Boiani M."/>
            <person name="Ures X."/>
            <person name="Rocha S."/>
            <person name="Sequeira M."/>
            <person name="Ribeiro J.M."/>
        </authorList>
    </citation>
    <scope>NUCLEOTIDE SEQUENCE</scope>
</reference>
<dbReference type="EMBL" id="GFDG01002022">
    <property type="protein sequence ID" value="JAV16777.1"/>
    <property type="molecule type" value="Transcribed_RNA"/>
</dbReference>
<evidence type="ECO:0000256" key="9">
    <source>
        <dbReference type="SAM" id="MobiDB-lite"/>
    </source>
</evidence>
<feature type="region of interest" description="Disordered" evidence="9">
    <location>
        <begin position="124"/>
        <end position="152"/>
    </location>
</feature>
<dbReference type="InterPro" id="IPR019716">
    <property type="entry name" value="Ribosomal_mL53"/>
</dbReference>
<keyword evidence="4 10" id="KW-0689">Ribosomal protein</keyword>
<keyword evidence="3" id="KW-0809">Transit peptide</keyword>
<evidence type="ECO:0000256" key="2">
    <source>
        <dbReference type="ARBA" id="ARBA00005557"/>
    </source>
</evidence>
<evidence type="ECO:0000256" key="3">
    <source>
        <dbReference type="ARBA" id="ARBA00022946"/>
    </source>
</evidence>
<comment type="subcellular location">
    <subcellularLocation>
        <location evidence="1">Mitochondrion</location>
    </subcellularLocation>
</comment>
<protein>
    <recommendedName>
        <fullName evidence="7">Large ribosomal subunit protein mL53</fullName>
    </recommendedName>
    <alternativeName>
        <fullName evidence="8">39S ribosomal protein L53, mitochondrial</fullName>
    </alternativeName>
</protein>
<dbReference type="Pfam" id="PF10780">
    <property type="entry name" value="MRP_L53"/>
    <property type="match status" value="1"/>
</dbReference>
<evidence type="ECO:0000256" key="1">
    <source>
        <dbReference type="ARBA" id="ARBA00004173"/>
    </source>
</evidence>
<dbReference type="AlphaFoldDB" id="A0A1L8EDJ6"/>